<sequence>MTTTEPGPAQPLPPVKKYTFHADTAAIRKCAQAYHDLADTKNTLTNYINKWLTVDASDGVIFVLLRNVINDAHNDTAKNAQTLERLVDDSADELDGVAKMYDETDASRAAAFDRTNCSPNPGNV</sequence>
<evidence type="ECO:0008006" key="3">
    <source>
        <dbReference type="Google" id="ProtNLM"/>
    </source>
</evidence>
<dbReference type="GO" id="GO:0009306">
    <property type="term" value="P:protein secretion"/>
    <property type="evidence" value="ECO:0007669"/>
    <property type="project" value="InterPro"/>
</dbReference>
<name>A0A1S1LVJ5_MYCCH</name>
<dbReference type="RefSeq" id="WP_057969643.1">
    <property type="nucleotide sequence ID" value="NZ_JAAOOU010000002.1"/>
</dbReference>
<proteinExistence type="predicted"/>
<dbReference type="Pfam" id="PF10824">
    <property type="entry name" value="T7SS_ESX_EspC"/>
    <property type="match status" value="1"/>
</dbReference>
<dbReference type="EMBL" id="MLIQ01000013">
    <property type="protein sequence ID" value="OHU58143.1"/>
    <property type="molecule type" value="Genomic_DNA"/>
</dbReference>
<evidence type="ECO:0000313" key="2">
    <source>
        <dbReference type="Proteomes" id="UP000180043"/>
    </source>
</evidence>
<organism evidence="1 2">
    <name type="scientific">Mycobacteroides chelonae</name>
    <name type="common">Mycobacterium chelonae</name>
    <dbReference type="NCBI Taxonomy" id="1774"/>
    <lineage>
        <taxon>Bacteria</taxon>
        <taxon>Bacillati</taxon>
        <taxon>Actinomycetota</taxon>
        <taxon>Actinomycetes</taxon>
        <taxon>Mycobacteriales</taxon>
        <taxon>Mycobacteriaceae</taxon>
        <taxon>Mycobacteroides</taxon>
    </lineage>
</organism>
<gene>
    <name evidence="1" type="ORF">BKG82_11075</name>
</gene>
<dbReference type="Proteomes" id="UP000180043">
    <property type="component" value="Unassembled WGS sequence"/>
</dbReference>
<evidence type="ECO:0000313" key="1">
    <source>
        <dbReference type="EMBL" id="OHU58143.1"/>
    </source>
</evidence>
<accession>A0A1S1LVJ5</accession>
<protein>
    <recommendedName>
        <fullName evidence="3">ESX-1 secretion-associated protein</fullName>
    </recommendedName>
</protein>
<dbReference type="InterPro" id="IPR022536">
    <property type="entry name" value="EspC"/>
</dbReference>
<dbReference type="AlphaFoldDB" id="A0A1S1LVJ5"/>
<comment type="caution">
    <text evidence="1">The sequence shown here is derived from an EMBL/GenBank/DDBJ whole genome shotgun (WGS) entry which is preliminary data.</text>
</comment>
<reference evidence="1 2" key="1">
    <citation type="submission" date="2016-10" db="EMBL/GenBank/DDBJ databases">
        <title>Evaluation of Human, Veterinary and Environmental Mycobacterium chelonae Isolates by Core Genome Phylogenomic Analysis, Targeted Gene Comparison, and Anti-microbial Susceptibility Patterns: A Tale of Mistaken Identities.</title>
        <authorList>
            <person name="Fogelson S.B."/>
            <person name="Camus A.C."/>
            <person name="Lorenz W."/>
            <person name="Vasireddy R."/>
            <person name="Vasireddy S."/>
            <person name="Smith T."/>
            <person name="Brown-Elliott B.A."/>
            <person name="Wallace R.J.Jr."/>
            <person name="Hasan N.A."/>
            <person name="Reischl U."/>
            <person name="Sanchez S."/>
        </authorList>
    </citation>
    <scope>NUCLEOTIDE SEQUENCE [LARGE SCALE GENOMIC DNA]</scope>
    <source>
        <strain evidence="1 2">15515</strain>
    </source>
</reference>